<keyword evidence="6" id="KW-0269">Exonuclease</keyword>
<keyword evidence="3" id="KW-0227">DNA damage</keyword>
<evidence type="ECO:0000256" key="14">
    <source>
        <dbReference type="PROSITE-ProRule" id="PRU00560"/>
    </source>
</evidence>
<dbReference type="Gene3D" id="3.90.320.10">
    <property type="match status" value="1"/>
</dbReference>
<dbReference type="AlphaFoldDB" id="A0A9E7IV92"/>
<dbReference type="SUPFAM" id="SSF52540">
    <property type="entry name" value="P-loop containing nucleoside triphosphate hydrolases"/>
    <property type="match status" value="1"/>
</dbReference>
<keyword evidence="2 14" id="KW-0547">Nucleotide-binding</keyword>
<evidence type="ECO:0000256" key="9">
    <source>
        <dbReference type="ARBA" id="ARBA00023204"/>
    </source>
</evidence>
<proteinExistence type="predicted"/>
<comment type="catalytic activity">
    <reaction evidence="13">
        <text>ATP + H2O = ADP + phosphate + H(+)</text>
        <dbReference type="Rhea" id="RHEA:13065"/>
        <dbReference type="ChEBI" id="CHEBI:15377"/>
        <dbReference type="ChEBI" id="CHEBI:15378"/>
        <dbReference type="ChEBI" id="CHEBI:30616"/>
        <dbReference type="ChEBI" id="CHEBI:43474"/>
        <dbReference type="ChEBI" id="CHEBI:456216"/>
        <dbReference type="EC" id="5.6.2.4"/>
    </reaction>
</comment>
<dbReference type="InterPro" id="IPR011604">
    <property type="entry name" value="PDDEXK-like_dom_sf"/>
</dbReference>
<dbReference type="SUPFAM" id="SSF52980">
    <property type="entry name" value="Restriction endonuclease-like"/>
    <property type="match status" value="1"/>
</dbReference>
<dbReference type="InterPro" id="IPR027417">
    <property type="entry name" value="P-loop_NTPase"/>
</dbReference>
<dbReference type="Gene3D" id="1.10.486.10">
    <property type="entry name" value="PCRA, domain 4"/>
    <property type="match status" value="1"/>
</dbReference>
<evidence type="ECO:0000256" key="8">
    <source>
        <dbReference type="ARBA" id="ARBA00023125"/>
    </source>
</evidence>
<dbReference type="PANTHER" id="PTHR11070">
    <property type="entry name" value="UVRD / RECB / PCRA DNA HELICASE FAMILY MEMBER"/>
    <property type="match status" value="1"/>
</dbReference>
<dbReference type="GO" id="GO:0004527">
    <property type="term" value="F:exonuclease activity"/>
    <property type="evidence" value="ECO:0007669"/>
    <property type="project" value="UniProtKB-KW"/>
</dbReference>
<dbReference type="InterPro" id="IPR038726">
    <property type="entry name" value="PDDEXK_AddAB-type"/>
</dbReference>
<keyword evidence="4 14" id="KW-0378">Hydrolase</keyword>
<dbReference type="PROSITE" id="PS51198">
    <property type="entry name" value="UVRD_HELICASE_ATP_BIND"/>
    <property type="match status" value="1"/>
</dbReference>
<dbReference type="KEGG" id="fms:M1R53_02230"/>
<evidence type="ECO:0000313" key="17">
    <source>
        <dbReference type="EMBL" id="UQK59498.1"/>
    </source>
</evidence>
<evidence type="ECO:0000256" key="10">
    <source>
        <dbReference type="ARBA" id="ARBA00023235"/>
    </source>
</evidence>
<dbReference type="EC" id="5.6.2.4" evidence="12"/>
<dbReference type="GO" id="GO:0000725">
    <property type="term" value="P:recombinational repair"/>
    <property type="evidence" value="ECO:0007669"/>
    <property type="project" value="TreeGrafter"/>
</dbReference>
<evidence type="ECO:0000256" key="4">
    <source>
        <dbReference type="ARBA" id="ARBA00022801"/>
    </source>
</evidence>
<reference evidence="17" key="1">
    <citation type="submission" date="2022-04" db="EMBL/GenBank/DDBJ databases">
        <title>Complete genome sequences of Ezakiella coagulans and Fenollaria massiliensis.</title>
        <authorList>
            <person name="France M.T."/>
            <person name="Clifford J."/>
            <person name="Narina S."/>
            <person name="Rutt L."/>
            <person name="Ravel J."/>
        </authorList>
    </citation>
    <scope>NUCLEOTIDE SEQUENCE</scope>
    <source>
        <strain evidence="17">C0061C2</strain>
    </source>
</reference>
<dbReference type="InterPro" id="IPR000212">
    <property type="entry name" value="DNA_helicase_UvrD/REP"/>
</dbReference>
<evidence type="ECO:0000256" key="7">
    <source>
        <dbReference type="ARBA" id="ARBA00022840"/>
    </source>
</evidence>
<dbReference type="PROSITE" id="PS51217">
    <property type="entry name" value="UVRD_HELICASE_CTER"/>
    <property type="match status" value="1"/>
</dbReference>
<keyword evidence="1" id="KW-0540">Nuclease</keyword>
<feature type="domain" description="UvrD-like helicase C-terminal" evidence="16">
    <location>
        <begin position="419"/>
        <end position="671"/>
    </location>
</feature>
<dbReference type="GO" id="GO:0003677">
    <property type="term" value="F:DNA binding"/>
    <property type="evidence" value="ECO:0007669"/>
    <property type="project" value="UniProtKB-KW"/>
</dbReference>
<gene>
    <name evidence="17" type="ORF">M1R53_02230</name>
</gene>
<keyword evidence="9" id="KW-0234">DNA repair</keyword>
<feature type="binding site" evidence="14">
    <location>
        <begin position="22"/>
        <end position="29"/>
    </location>
    <ligand>
        <name>ATP</name>
        <dbReference type="ChEBI" id="CHEBI:30616"/>
    </ligand>
</feature>
<evidence type="ECO:0000256" key="1">
    <source>
        <dbReference type="ARBA" id="ARBA00022722"/>
    </source>
</evidence>
<dbReference type="GO" id="GO:0005524">
    <property type="term" value="F:ATP binding"/>
    <property type="evidence" value="ECO:0007669"/>
    <property type="project" value="UniProtKB-UniRule"/>
</dbReference>
<dbReference type="InterPro" id="IPR011335">
    <property type="entry name" value="Restrct_endonuc-II-like"/>
</dbReference>
<comment type="catalytic activity">
    <reaction evidence="11">
        <text>Couples ATP hydrolysis with the unwinding of duplex DNA by translocating in the 3'-5' direction.</text>
        <dbReference type="EC" id="5.6.2.4"/>
    </reaction>
</comment>
<keyword evidence="8" id="KW-0238">DNA-binding</keyword>
<protein>
    <recommendedName>
        <fullName evidence="12">DNA 3'-5' helicase</fullName>
        <ecNumber evidence="12">5.6.2.4</ecNumber>
    </recommendedName>
</protein>
<dbReference type="InterPro" id="IPR014016">
    <property type="entry name" value="UvrD-like_ATP-bd"/>
</dbReference>
<feature type="domain" description="UvrD-like helicase ATP-binding" evidence="15">
    <location>
        <begin position="1"/>
        <end position="418"/>
    </location>
</feature>
<evidence type="ECO:0000256" key="2">
    <source>
        <dbReference type="ARBA" id="ARBA00022741"/>
    </source>
</evidence>
<keyword evidence="7 14" id="KW-0067">ATP-binding</keyword>
<evidence type="ECO:0000256" key="11">
    <source>
        <dbReference type="ARBA" id="ARBA00034617"/>
    </source>
</evidence>
<accession>A0A9E7IV92</accession>
<dbReference type="Pfam" id="PF00580">
    <property type="entry name" value="UvrD-helicase"/>
    <property type="match status" value="1"/>
</dbReference>
<evidence type="ECO:0000256" key="3">
    <source>
        <dbReference type="ARBA" id="ARBA00022763"/>
    </source>
</evidence>
<name>A0A9E7IV92_9FIRM</name>
<dbReference type="Proteomes" id="UP000831151">
    <property type="component" value="Chromosome"/>
</dbReference>
<evidence type="ECO:0000256" key="6">
    <source>
        <dbReference type="ARBA" id="ARBA00022839"/>
    </source>
</evidence>
<evidence type="ECO:0000256" key="5">
    <source>
        <dbReference type="ARBA" id="ARBA00022806"/>
    </source>
</evidence>
<dbReference type="Pfam" id="PF12705">
    <property type="entry name" value="PDDEXK_1"/>
    <property type="match status" value="1"/>
</dbReference>
<sequence length="975" mass="112931">MKLNEKQALAANTIDKNVLLDASAGTGKTTVLVNRYVNILDKGKFDGIKNEDVLSSVVAITFTKKASNELKERISKLIYEKAKTDERFKAYYNNMPFASISTVHQFALKMLKSLPLLAKIDPRAKVAEEDEAKLLLDRAIREALEEKNYDDFFKALGKNYDDDFVSSLNAIANKTMGMDIAKLCDNTKAFLKEINNEEKINEAINTMLNTIAEVKGKLTDRATLFKMIKKHEAALNNLKNNGVSDSDINLIKIFAYEIGQNKKLEDKYDIITNSAIYILSALEIAKLDYYDEFFNLLESIHEKYKSIKKEEAVLDFNDLEILFRNLLKQRELREFIKSKISYIMVDEFQDTSPIQKEIYYLLNDILGKNRLFVVGDFKQSIYAFRGADVSLYNSVREDFEKDDKNSTCILMNDNYRTGKEIISSVNKLFNAKMPGYVDLEAKGDIVNSEVKIINYIKDRERDDEARAIANEIIDLHEKGEAFKDIVILVRNNNSSEAIEKMLKFVNIPVYNNASISLNSRDEIEDIYNFIHYLRYEDELSLIALLRSSVYALDDDEIFTIKDRDEFKNYKEELNLYISMKDDERLDEVIKTFIKNTNYTEKILHRNRAPQAYANIRSFINKISTYYDSGITNFENIADALLASRNRSASEASYISENDDLVRIMTIHKAKGLEAKVVICAKTNFRKNFDNGFAKLSGDKIFLRFKDLYANFKSSQEEDNLLDEEEKKRNLYVMLTRAKEKLIIFKSKGSAGFTLLLEGMDGKYEEANIEERVLEAKKLDIEESMDDLITKEKLQWQSLYAPLPSRAAYAYDFNSNSFKVYDDERDILEEGSDRKSLGSAAHRFCEAYEGKNFDEILNESAESYKLSEKEKELLNICAKNYEKFYKTVTNAKTYKEFEYYYIKDDIIYTGVIDRLDEYEDHVEIIDYKVTSLDEDTVKNIYKTQMKMYVDAVKNIFKKEAKAKIFILSRDKLIDME</sequence>
<dbReference type="Pfam" id="PF13361">
    <property type="entry name" value="UvrD_C"/>
    <property type="match status" value="1"/>
</dbReference>
<dbReference type="GO" id="GO:0043138">
    <property type="term" value="F:3'-5' DNA helicase activity"/>
    <property type="evidence" value="ECO:0007669"/>
    <property type="project" value="UniProtKB-EC"/>
</dbReference>
<evidence type="ECO:0000313" key="18">
    <source>
        <dbReference type="Proteomes" id="UP000831151"/>
    </source>
</evidence>
<evidence type="ECO:0000256" key="13">
    <source>
        <dbReference type="ARBA" id="ARBA00048988"/>
    </source>
</evidence>
<organism evidence="17 18">
    <name type="scientific">Fenollaria massiliensis</name>
    <dbReference type="NCBI Taxonomy" id="938288"/>
    <lineage>
        <taxon>Bacteria</taxon>
        <taxon>Bacillati</taxon>
        <taxon>Bacillota</taxon>
        <taxon>Clostridia</taxon>
        <taxon>Eubacteriales</taxon>
        <taxon>Fenollaria</taxon>
    </lineage>
</organism>
<evidence type="ECO:0000259" key="16">
    <source>
        <dbReference type="PROSITE" id="PS51217"/>
    </source>
</evidence>
<dbReference type="EMBL" id="CP096649">
    <property type="protein sequence ID" value="UQK59498.1"/>
    <property type="molecule type" value="Genomic_DNA"/>
</dbReference>
<evidence type="ECO:0000259" key="15">
    <source>
        <dbReference type="PROSITE" id="PS51198"/>
    </source>
</evidence>
<dbReference type="RefSeq" id="WP_249242922.1">
    <property type="nucleotide sequence ID" value="NZ_CP096649.1"/>
</dbReference>
<evidence type="ECO:0000256" key="12">
    <source>
        <dbReference type="ARBA" id="ARBA00034808"/>
    </source>
</evidence>
<dbReference type="GO" id="GO:0005829">
    <property type="term" value="C:cytosol"/>
    <property type="evidence" value="ECO:0007669"/>
    <property type="project" value="TreeGrafter"/>
</dbReference>
<dbReference type="GO" id="GO:0033202">
    <property type="term" value="C:DNA helicase complex"/>
    <property type="evidence" value="ECO:0007669"/>
    <property type="project" value="TreeGrafter"/>
</dbReference>
<dbReference type="InterPro" id="IPR014017">
    <property type="entry name" value="DNA_helicase_UvrD-like_C"/>
</dbReference>
<keyword evidence="10" id="KW-0413">Isomerase</keyword>
<keyword evidence="18" id="KW-1185">Reference proteome</keyword>
<dbReference type="PANTHER" id="PTHR11070:SF2">
    <property type="entry name" value="ATP-DEPENDENT DNA HELICASE SRS2"/>
    <property type="match status" value="1"/>
</dbReference>
<dbReference type="Gene3D" id="3.40.50.300">
    <property type="entry name" value="P-loop containing nucleotide triphosphate hydrolases"/>
    <property type="match status" value="4"/>
</dbReference>
<keyword evidence="5 14" id="KW-0347">Helicase</keyword>